<comment type="caution">
    <text evidence="2">The sequence shown here is derived from an EMBL/GenBank/DDBJ whole genome shotgun (WGS) entry which is preliminary data.</text>
</comment>
<dbReference type="InterPro" id="IPR006083">
    <property type="entry name" value="PRK/URK"/>
</dbReference>
<evidence type="ECO:0000259" key="1">
    <source>
        <dbReference type="Pfam" id="PF00485"/>
    </source>
</evidence>
<dbReference type="AlphaFoldDB" id="F1Z2K6"/>
<protein>
    <submittedName>
        <fullName evidence="2">Phosphoribulokinase/uridine kinase family protein</fullName>
    </submittedName>
</protein>
<dbReference type="SUPFAM" id="SSF52540">
    <property type="entry name" value="P-loop containing nucleoside triphosphate hydrolases"/>
    <property type="match status" value="1"/>
</dbReference>
<dbReference type="PANTHER" id="PTHR10285">
    <property type="entry name" value="URIDINE KINASE"/>
    <property type="match status" value="1"/>
</dbReference>
<evidence type="ECO:0000313" key="2">
    <source>
        <dbReference type="EMBL" id="EGE53799.1"/>
    </source>
</evidence>
<dbReference type="HOGENOM" id="CLU_114498_0_0_9"/>
<accession>F1Z2K6</accession>
<evidence type="ECO:0000313" key="3">
    <source>
        <dbReference type="Proteomes" id="UP000003732"/>
    </source>
</evidence>
<dbReference type="GeneID" id="61420730"/>
<dbReference type="eggNOG" id="COG0572">
    <property type="taxonomic scope" value="Bacteria"/>
</dbReference>
<dbReference type="RefSeq" id="WP_003103807.1">
    <property type="nucleotide sequence ID" value="NZ_AEUT02000001.1"/>
</dbReference>
<sequence length="198" mass="22791">MEIFGKYITAIKKLVENEDKITIRVFGHGASGKSTFTKMLVEQVNPEKVNLLETDPYIISGNYRDLVQSKINPNQKVTASMPVSHELNSLKRDILALQQGLDILTIEEPWCKSVILNAEKPILIVEGMSSAFLPKEIFDLSICLKTSSETELERRTIRDTKERGQNLELIRKTHESRREQYNYFYQPFEKDADILIKT</sequence>
<proteinExistence type="predicted"/>
<dbReference type="EMBL" id="AEUT02000001">
    <property type="protein sequence ID" value="EGE53799.1"/>
    <property type="molecule type" value="Genomic_DNA"/>
</dbReference>
<reference evidence="2 3" key="1">
    <citation type="submission" date="2011-02" db="EMBL/GenBank/DDBJ databases">
        <authorList>
            <person name="Stanhope M.J."/>
            <person name="Durkin A.S."/>
            <person name="Hostetler J."/>
            <person name="Kim M."/>
            <person name="Radune D."/>
            <person name="Singh I."/>
            <person name="Town C.D."/>
        </authorList>
    </citation>
    <scope>NUCLEOTIDE SEQUENCE [LARGE SCALE GENOMIC DNA]</scope>
    <source>
        <strain evidence="2 3">NCFD 2020</strain>
    </source>
</reference>
<dbReference type="GO" id="GO:0016301">
    <property type="term" value="F:kinase activity"/>
    <property type="evidence" value="ECO:0007669"/>
    <property type="project" value="UniProtKB-KW"/>
</dbReference>
<dbReference type="GO" id="GO:0005524">
    <property type="term" value="F:ATP binding"/>
    <property type="evidence" value="ECO:0007669"/>
    <property type="project" value="InterPro"/>
</dbReference>
<dbReference type="Gene3D" id="3.40.50.300">
    <property type="entry name" value="P-loop containing nucleotide triphosphate hydrolases"/>
    <property type="match status" value="1"/>
</dbReference>
<name>F1Z2K6_9STRE</name>
<dbReference type="InterPro" id="IPR027417">
    <property type="entry name" value="P-loop_NTPase"/>
</dbReference>
<feature type="domain" description="Phosphoribulokinase/uridine kinase" evidence="1">
    <location>
        <begin position="23"/>
        <end position="197"/>
    </location>
</feature>
<keyword evidence="2" id="KW-0808">Transferase</keyword>
<organism evidence="2 3">
    <name type="scientific">Streptococcus parauberis NCFD 2020</name>
    <dbReference type="NCBI Taxonomy" id="873447"/>
    <lineage>
        <taxon>Bacteria</taxon>
        <taxon>Bacillati</taxon>
        <taxon>Bacillota</taxon>
        <taxon>Bacilli</taxon>
        <taxon>Lactobacillales</taxon>
        <taxon>Streptococcaceae</taxon>
        <taxon>Streptococcus</taxon>
    </lineage>
</organism>
<keyword evidence="2" id="KW-0418">Kinase</keyword>
<dbReference type="Proteomes" id="UP000003732">
    <property type="component" value="Unassembled WGS sequence"/>
</dbReference>
<gene>
    <name evidence="2" type="ORF">SPB_1074</name>
</gene>
<dbReference type="Pfam" id="PF00485">
    <property type="entry name" value="PRK"/>
    <property type="match status" value="1"/>
</dbReference>